<keyword evidence="3" id="KW-1185">Reference proteome</keyword>
<dbReference type="Gene3D" id="3.90.1530.10">
    <property type="entry name" value="Conserved hypothetical protein from pyrococcus furiosus pfu- 392566-001, ParB domain"/>
    <property type="match status" value="1"/>
</dbReference>
<gene>
    <name evidence="2" type="ORF">PEDI_55360</name>
</gene>
<reference evidence="2 3" key="1">
    <citation type="submission" date="2021-12" db="EMBL/GenBank/DDBJ databases">
        <title>Genome sequencing of bacteria with rrn-lacking chromosome and rrn-plasmid.</title>
        <authorList>
            <person name="Anda M."/>
            <person name="Iwasaki W."/>
        </authorList>
    </citation>
    <scope>NUCLEOTIDE SEQUENCE [LARGE SCALE GENOMIC DNA]</scope>
    <source>
        <strain evidence="2 3">NBRC 15940</strain>
    </source>
</reference>
<dbReference type="EMBL" id="BQKE01000009">
    <property type="protein sequence ID" value="GJM64984.1"/>
    <property type="molecule type" value="Genomic_DNA"/>
</dbReference>
<name>A0AAN4W524_9BACT</name>
<dbReference type="AlphaFoldDB" id="A0AAN4W524"/>
<sequence>MVRMSELAREVLSWDEKKKPLRSSDLLVTEIFELKNFISPLTEEEQNNLFESIQKNGIKDPLILWKREDDHVIIDGHHRYEAYLKLNLKGFPFIEKHFNSLEEAKDWMILNQFSRRNLNGKQLKYYRGLLYNRTKGDVSKNLLRGPQPKGKNFPLGKSTAEMIAEEQGVSGRTIKNDGLFQIGLDLLDSQEPGTKQAVLNGTKKISDRRIQELALGKIELSLTERKVRITPKKLEGAIALILQAKEEGLLNDEQNQQMMGILGME</sequence>
<accession>A0AAN4W524</accession>
<evidence type="ECO:0000259" key="1">
    <source>
        <dbReference type="SMART" id="SM00470"/>
    </source>
</evidence>
<protein>
    <recommendedName>
        <fullName evidence="1">ParB-like N-terminal domain-containing protein</fullName>
    </recommendedName>
</protein>
<organism evidence="2 3">
    <name type="scientific">Persicobacter diffluens</name>
    <dbReference type="NCBI Taxonomy" id="981"/>
    <lineage>
        <taxon>Bacteria</taxon>
        <taxon>Pseudomonadati</taxon>
        <taxon>Bacteroidota</taxon>
        <taxon>Cytophagia</taxon>
        <taxon>Cytophagales</taxon>
        <taxon>Persicobacteraceae</taxon>
        <taxon>Persicobacter</taxon>
    </lineage>
</organism>
<dbReference type="SUPFAM" id="SSF110849">
    <property type="entry name" value="ParB/Sulfiredoxin"/>
    <property type="match status" value="1"/>
</dbReference>
<feature type="domain" description="ParB-like N-terminal" evidence="1">
    <location>
        <begin position="19"/>
        <end position="112"/>
    </location>
</feature>
<comment type="caution">
    <text evidence="2">The sequence shown here is derived from an EMBL/GenBank/DDBJ whole genome shotgun (WGS) entry which is preliminary data.</text>
</comment>
<dbReference type="InterPro" id="IPR036086">
    <property type="entry name" value="ParB/Sulfiredoxin_sf"/>
</dbReference>
<dbReference type="Pfam" id="PF02195">
    <property type="entry name" value="ParB_N"/>
    <property type="match status" value="1"/>
</dbReference>
<dbReference type="InterPro" id="IPR003115">
    <property type="entry name" value="ParB_N"/>
</dbReference>
<evidence type="ECO:0000313" key="3">
    <source>
        <dbReference type="Proteomes" id="UP001310022"/>
    </source>
</evidence>
<evidence type="ECO:0000313" key="2">
    <source>
        <dbReference type="EMBL" id="GJM64984.1"/>
    </source>
</evidence>
<dbReference type="Proteomes" id="UP001310022">
    <property type="component" value="Unassembled WGS sequence"/>
</dbReference>
<dbReference type="SMART" id="SM00470">
    <property type="entry name" value="ParB"/>
    <property type="match status" value="1"/>
</dbReference>
<proteinExistence type="predicted"/>